<evidence type="ECO:0000256" key="2">
    <source>
        <dbReference type="ARBA" id="ARBA00022695"/>
    </source>
</evidence>
<dbReference type="PANTHER" id="PTHR34388:SF1">
    <property type="entry name" value="DNA POLYMERASE III SUBUNIT DELTA"/>
    <property type="match status" value="1"/>
</dbReference>
<dbReference type="Gene3D" id="1.10.8.60">
    <property type="match status" value="1"/>
</dbReference>
<dbReference type="SUPFAM" id="SSF52540">
    <property type="entry name" value="P-loop containing nucleoside triphosphate hydrolases"/>
    <property type="match status" value="1"/>
</dbReference>
<accession>A0A927F808</accession>
<dbReference type="EMBL" id="JACYFG010000006">
    <property type="protein sequence ID" value="MBD5778941.1"/>
    <property type="molecule type" value="Genomic_DNA"/>
</dbReference>
<dbReference type="EC" id="2.7.7.7" evidence="6"/>
<keyword evidence="3" id="KW-0235">DNA replication</keyword>
<keyword evidence="7" id="KW-1185">Reference proteome</keyword>
<keyword evidence="4" id="KW-0239">DNA-directed DNA polymerase</keyword>
<dbReference type="NCBIfam" id="TIGR01128">
    <property type="entry name" value="holA"/>
    <property type="match status" value="1"/>
</dbReference>
<evidence type="ECO:0000256" key="3">
    <source>
        <dbReference type="ARBA" id="ARBA00022705"/>
    </source>
</evidence>
<evidence type="ECO:0000313" key="7">
    <source>
        <dbReference type="Proteomes" id="UP000622317"/>
    </source>
</evidence>
<keyword evidence="1 6" id="KW-0808">Transferase</keyword>
<dbReference type="InterPro" id="IPR005790">
    <property type="entry name" value="DNA_polIII_delta"/>
</dbReference>
<sequence>MSSAPFIYVSGPDDYLASRMAKDIWAEVKKDVTDDFSIEVISGQAGKVDEVADAVNRFRDATQTLGLFGGRRVVWLKDVTFIADNQVGRAEGTVKLCEDLQEVLEAINPDEVGVLISASPVDRRKRFAKFLEKTGDYRPSGGMDSKGGGVETLVAALNRECEAMKVTIARDAVEVLISKVNGNSRLLIEETRKLGTYLGEPGKQITSALVEELTPNFGEGDFFESTEAFFARDINWTLSALRRHFFSGNDARPVIASLQNRNRLLIQLRALIDGGEITASGSSISKPMFERAAAKYASFYDGLKTKSGYNVFTQNLWYMGKLISSGKFPPLKALIDHQLEFIRAFEEIVERPNEQEEALRAMAIRCLA</sequence>
<comment type="caution">
    <text evidence="6">The sequence shown here is derived from an EMBL/GenBank/DDBJ whole genome shotgun (WGS) entry which is preliminary data.</text>
</comment>
<name>A0A927F808_9BACT</name>
<evidence type="ECO:0000256" key="1">
    <source>
        <dbReference type="ARBA" id="ARBA00022679"/>
    </source>
</evidence>
<dbReference type="GO" id="GO:0003677">
    <property type="term" value="F:DNA binding"/>
    <property type="evidence" value="ECO:0007669"/>
    <property type="project" value="InterPro"/>
</dbReference>
<reference evidence="6" key="1">
    <citation type="submission" date="2020-09" db="EMBL/GenBank/DDBJ databases">
        <title>Pelagicoccus enzymogenes sp. nov. with an EPS production, isolated from marine sediment.</title>
        <authorList>
            <person name="Feng X."/>
        </authorList>
    </citation>
    <scope>NUCLEOTIDE SEQUENCE</scope>
    <source>
        <strain evidence="6">NFK12</strain>
    </source>
</reference>
<dbReference type="Pfam" id="PF06144">
    <property type="entry name" value="DNA_pol3_delta"/>
    <property type="match status" value="1"/>
</dbReference>
<organism evidence="6 7">
    <name type="scientific">Pelagicoccus enzymogenes</name>
    <dbReference type="NCBI Taxonomy" id="2773457"/>
    <lineage>
        <taxon>Bacteria</taxon>
        <taxon>Pseudomonadati</taxon>
        <taxon>Verrucomicrobiota</taxon>
        <taxon>Opitutia</taxon>
        <taxon>Puniceicoccales</taxon>
        <taxon>Pelagicoccaceae</taxon>
        <taxon>Pelagicoccus</taxon>
    </lineage>
</organism>
<evidence type="ECO:0000259" key="5">
    <source>
        <dbReference type="Pfam" id="PF06144"/>
    </source>
</evidence>
<dbReference type="InterPro" id="IPR010372">
    <property type="entry name" value="DNA_pol3_delta_N"/>
</dbReference>
<feature type="domain" description="DNA polymerase III delta N-terminal" evidence="5">
    <location>
        <begin position="10"/>
        <end position="134"/>
    </location>
</feature>
<gene>
    <name evidence="6" type="primary">holA</name>
    <name evidence="6" type="ORF">IEN85_05510</name>
</gene>
<proteinExistence type="predicted"/>
<evidence type="ECO:0000256" key="4">
    <source>
        <dbReference type="ARBA" id="ARBA00022932"/>
    </source>
</evidence>
<dbReference type="RefSeq" id="WP_191616066.1">
    <property type="nucleotide sequence ID" value="NZ_JACYFG010000006.1"/>
</dbReference>
<evidence type="ECO:0000313" key="6">
    <source>
        <dbReference type="EMBL" id="MBD5778941.1"/>
    </source>
</evidence>
<keyword evidence="2 6" id="KW-0548">Nucleotidyltransferase</keyword>
<dbReference type="Gene3D" id="3.40.50.300">
    <property type="entry name" value="P-loop containing nucleotide triphosphate hydrolases"/>
    <property type="match status" value="1"/>
</dbReference>
<dbReference type="PANTHER" id="PTHR34388">
    <property type="entry name" value="DNA POLYMERASE III SUBUNIT DELTA"/>
    <property type="match status" value="1"/>
</dbReference>
<dbReference type="InterPro" id="IPR027417">
    <property type="entry name" value="P-loop_NTPase"/>
</dbReference>
<dbReference type="GO" id="GO:0003887">
    <property type="term" value="F:DNA-directed DNA polymerase activity"/>
    <property type="evidence" value="ECO:0007669"/>
    <property type="project" value="UniProtKB-KW"/>
</dbReference>
<dbReference type="AlphaFoldDB" id="A0A927F808"/>
<protein>
    <submittedName>
        <fullName evidence="6">DNA polymerase III subunit delta</fullName>
        <ecNumber evidence="6">2.7.7.7</ecNumber>
    </submittedName>
</protein>
<dbReference type="Proteomes" id="UP000622317">
    <property type="component" value="Unassembled WGS sequence"/>
</dbReference>
<dbReference type="GO" id="GO:0009360">
    <property type="term" value="C:DNA polymerase III complex"/>
    <property type="evidence" value="ECO:0007669"/>
    <property type="project" value="InterPro"/>
</dbReference>
<dbReference type="GO" id="GO:0006261">
    <property type="term" value="P:DNA-templated DNA replication"/>
    <property type="evidence" value="ECO:0007669"/>
    <property type="project" value="TreeGrafter"/>
</dbReference>